<keyword evidence="3" id="KW-1185">Reference proteome</keyword>
<accession>A0ABR3GL56</accession>
<organism evidence="2 3">
    <name type="scientific">Discina gigas</name>
    <dbReference type="NCBI Taxonomy" id="1032678"/>
    <lineage>
        <taxon>Eukaryota</taxon>
        <taxon>Fungi</taxon>
        <taxon>Dikarya</taxon>
        <taxon>Ascomycota</taxon>
        <taxon>Pezizomycotina</taxon>
        <taxon>Pezizomycetes</taxon>
        <taxon>Pezizales</taxon>
        <taxon>Discinaceae</taxon>
        <taxon>Discina</taxon>
    </lineage>
</organism>
<feature type="compositionally biased region" description="Low complexity" evidence="1">
    <location>
        <begin position="82"/>
        <end position="98"/>
    </location>
</feature>
<feature type="compositionally biased region" description="Basic and acidic residues" evidence="1">
    <location>
        <begin position="175"/>
        <end position="186"/>
    </location>
</feature>
<evidence type="ECO:0000313" key="2">
    <source>
        <dbReference type="EMBL" id="KAL0636654.1"/>
    </source>
</evidence>
<protein>
    <submittedName>
        <fullName evidence="2">Uncharacterized protein</fullName>
    </submittedName>
</protein>
<gene>
    <name evidence="2" type="ORF">Q9L58_004385</name>
</gene>
<sequence length="255" mass="27779">MASSSASTSPSLQASTALPPAIHLDSPPHSPTSTVAMTSPPTSPGPQPSPVFAPRPMRIPQLFRPRPLVALEGSTGNQMRTPSPKQQRRSSSAASSMKNLVLTDSKLVGGETTEVQVRLGDEGENSTGAGELQPMHLYSPSKDVLDELYKIIRNNKPPRTFGDIASHRRQLSDSSSKDNSAREENTRSPLSHEFGRIAFRKRSCHPSPLQCLEYSDTNYGGKHSFISRFQNLDAESDHLQFAVRTRAALTICTCQ</sequence>
<dbReference type="EMBL" id="JBBBZM010000046">
    <property type="protein sequence ID" value="KAL0636654.1"/>
    <property type="molecule type" value="Genomic_DNA"/>
</dbReference>
<reference evidence="2 3" key="1">
    <citation type="submission" date="2024-02" db="EMBL/GenBank/DDBJ databases">
        <title>Discinaceae phylogenomics.</title>
        <authorList>
            <person name="Dirks A.C."/>
            <person name="James T.Y."/>
        </authorList>
    </citation>
    <scope>NUCLEOTIDE SEQUENCE [LARGE SCALE GENOMIC DNA]</scope>
    <source>
        <strain evidence="2 3">ACD0624</strain>
    </source>
</reference>
<comment type="caution">
    <text evidence="2">The sequence shown here is derived from an EMBL/GenBank/DDBJ whole genome shotgun (WGS) entry which is preliminary data.</text>
</comment>
<evidence type="ECO:0000256" key="1">
    <source>
        <dbReference type="SAM" id="MobiDB-lite"/>
    </source>
</evidence>
<dbReference type="Proteomes" id="UP001447188">
    <property type="component" value="Unassembled WGS sequence"/>
</dbReference>
<feature type="region of interest" description="Disordered" evidence="1">
    <location>
        <begin position="159"/>
        <end position="190"/>
    </location>
</feature>
<name>A0ABR3GL56_9PEZI</name>
<feature type="compositionally biased region" description="Low complexity" evidence="1">
    <location>
        <begin position="1"/>
        <end position="18"/>
    </location>
</feature>
<proteinExistence type="predicted"/>
<feature type="region of interest" description="Disordered" evidence="1">
    <location>
        <begin position="1"/>
        <end position="100"/>
    </location>
</feature>
<feature type="compositionally biased region" description="Pro residues" evidence="1">
    <location>
        <begin position="41"/>
        <end position="53"/>
    </location>
</feature>
<evidence type="ECO:0000313" key="3">
    <source>
        <dbReference type="Proteomes" id="UP001447188"/>
    </source>
</evidence>